<feature type="domain" description="HAMP" evidence="11">
    <location>
        <begin position="180"/>
        <end position="235"/>
    </location>
</feature>
<reference evidence="12 13" key="1">
    <citation type="submission" date="2019-06" db="EMBL/GenBank/DDBJ databases">
        <title>Genomic Encyclopedia of Type Strains, Phase IV (KMG-V): Genome sequencing to study the core and pangenomes of soil and plant-associated prokaryotes.</title>
        <authorList>
            <person name="Whitman W."/>
        </authorList>
    </citation>
    <scope>NUCLEOTIDE SEQUENCE [LARGE SCALE GENOMIC DNA]</scope>
    <source>
        <strain evidence="12 13">BR 11622</strain>
    </source>
</reference>
<evidence type="ECO:0000256" key="7">
    <source>
        <dbReference type="ARBA" id="ARBA00023012"/>
    </source>
</evidence>
<proteinExistence type="predicted"/>
<evidence type="ECO:0000256" key="5">
    <source>
        <dbReference type="ARBA" id="ARBA00022679"/>
    </source>
</evidence>
<dbReference type="SUPFAM" id="SSF55874">
    <property type="entry name" value="ATPase domain of HSP90 chaperone/DNA topoisomerase II/histidine kinase"/>
    <property type="match status" value="1"/>
</dbReference>
<feature type="domain" description="Histidine kinase" evidence="10">
    <location>
        <begin position="362"/>
        <end position="453"/>
    </location>
</feature>
<evidence type="ECO:0000256" key="3">
    <source>
        <dbReference type="ARBA" id="ARBA00012438"/>
    </source>
</evidence>
<keyword evidence="9" id="KW-0732">Signal</keyword>
<dbReference type="Pfam" id="PF07730">
    <property type="entry name" value="HisKA_3"/>
    <property type="match status" value="1"/>
</dbReference>
<dbReference type="Pfam" id="PF00672">
    <property type="entry name" value="HAMP"/>
    <property type="match status" value="1"/>
</dbReference>
<sequence>MSLRIRLVLSIALLLLVSLATGATAAWLRAEHSVRTEMEAALSVGQHTVGSALAHLAGRAAPADRSDEEVTALLTRLVGAFNGDRHLKVSLHQPGAGLIASSSLAVPDHPAPAWFVASLDVPQLSAEVPLPGFSGQGLWLRLETDPAGEVSEVWGELGDDAVMMVLFSALALPMVYWTLGRALRSVDRLSKAFAHVAQDASAEAARPVAEAGPPELRRLAEGFNRMIERLAAAEARNRRLHEQLQTIQEEERADLARDLHDEVGPYLFAINVDVTGLLAAAERAGDPVMRDQARSAREAVAHVQQEVKAILGRLRPPGLSDLGLGAALENLAAFWRARRPDVAITVAVTPGLHLGEAGDTAIYRIVQESLSNAIRHGRPRDITVTVAPRVDGLTVEIVDDGEGLPADSPSHSSGTGYGLRGMAERVAVLDGTLEVGNRPEGGVRVRALLPLAAGHTTLSAREAA</sequence>
<dbReference type="PANTHER" id="PTHR24421:SF58">
    <property type="entry name" value="SIGNAL TRANSDUCTION HISTIDINE-PROTEIN KINASE_PHOSPHATASE UHPB"/>
    <property type="match status" value="1"/>
</dbReference>
<evidence type="ECO:0000313" key="13">
    <source>
        <dbReference type="Proteomes" id="UP000315751"/>
    </source>
</evidence>
<dbReference type="GO" id="GO:0046983">
    <property type="term" value="F:protein dimerization activity"/>
    <property type="evidence" value="ECO:0007669"/>
    <property type="project" value="InterPro"/>
</dbReference>
<feature type="signal peptide" evidence="9">
    <location>
        <begin position="1"/>
        <end position="25"/>
    </location>
</feature>
<dbReference type="InterPro" id="IPR003594">
    <property type="entry name" value="HATPase_dom"/>
</dbReference>
<dbReference type="Pfam" id="PF02518">
    <property type="entry name" value="HATPase_c"/>
    <property type="match status" value="1"/>
</dbReference>
<feature type="chain" id="PRO_5021988923" description="histidine kinase" evidence="9">
    <location>
        <begin position="26"/>
        <end position="464"/>
    </location>
</feature>
<evidence type="ECO:0000256" key="9">
    <source>
        <dbReference type="SAM" id="SignalP"/>
    </source>
</evidence>
<evidence type="ECO:0000313" key="12">
    <source>
        <dbReference type="EMBL" id="TWB39736.1"/>
    </source>
</evidence>
<dbReference type="Gene3D" id="3.30.565.10">
    <property type="entry name" value="Histidine kinase-like ATPase, C-terminal domain"/>
    <property type="match status" value="1"/>
</dbReference>
<protein>
    <recommendedName>
        <fullName evidence="3">histidine kinase</fullName>
        <ecNumber evidence="3">2.7.13.3</ecNumber>
    </recommendedName>
</protein>
<keyword evidence="4" id="KW-0597">Phosphoprotein</keyword>
<dbReference type="InterPro" id="IPR003660">
    <property type="entry name" value="HAMP_dom"/>
</dbReference>
<dbReference type="Gene3D" id="1.20.5.1930">
    <property type="match status" value="1"/>
</dbReference>
<dbReference type="CDD" id="cd16917">
    <property type="entry name" value="HATPase_UhpB-NarQ-NarX-like"/>
    <property type="match status" value="1"/>
</dbReference>
<dbReference type="InterPro" id="IPR050482">
    <property type="entry name" value="Sensor_HK_TwoCompSys"/>
</dbReference>
<comment type="catalytic activity">
    <reaction evidence="1">
        <text>ATP + protein L-histidine = ADP + protein N-phospho-L-histidine.</text>
        <dbReference type="EC" id="2.7.13.3"/>
    </reaction>
</comment>
<comment type="caution">
    <text evidence="12">The sequence shown here is derived from an EMBL/GenBank/DDBJ whole genome shotgun (WGS) entry which is preliminary data.</text>
</comment>
<keyword evidence="6 12" id="KW-0418">Kinase</keyword>
<dbReference type="EMBL" id="VITR01000010">
    <property type="protein sequence ID" value="TWB39736.1"/>
    <property type="molecule type" value="Genomic_DNA"/>
</dbReference>
<evidence type="ECO:0000256" key="2">
    <source>
        <dbReference type="ARBA" id="ARBA00004370"/>
    </source>
</evidence>
<dbReference type="SMART" id="SM00387">
    <property type="entry name" value="HATPase_c"/>
    <property type="match status" value="1"/>
</dbReference>
<keyword evidence="8" id="KW-0175">Coiled coil</keyword>
<evidence type="ECO:0000256" key="8">
    <source>
        <dbReference type="SAM" id="Coils"/>
    </source>
</evidence>
<keyword evidence="5" id="KW-0808">Transferase</keyword>
<dbReference type="InterPro" id="IPR036890">
    <property type="entry name" value="HATPase_C_sf"/>
</dbReference>
<evidence type="ECO:0000259" key="10">
    <source>
        <dbReference type="PROSITE" id="PS50109"/>
    </source>
</evidence>
<feature type="coiled-coil region" evidence="8">
    <location>
        <begin position="223"/>
        <end position="250"/>
    </location>
</feature>
<dbReference type="OrthoDB" id="9778496at2"/>
<name>A0A560H0B8_9PROT</name>
<dbReference type="PROSITE" id="PS50109">
    <property type="entry name" value="HIS_KIN"/>
    <property type="match status" value="1"/>
</dbReference>
<dbReference type="GO" id="GO:0000155">
    <property type="term" value="F:phosphorelay sensor kinase activity"/>
    <property type="evidence" value="ECO:0007669"/>
    <property type="project" value="InterPro"/>
</dbReference>
<comment type="subcellular location">
    <subcellularLocation>
        <location evidence="2">Membrane</location>
    </subcellularLocation>
</comment>
<evidence type="ECO:0000256" key="1">
    <source>
        <dbReference type="ARBA" id="ARBA00000085"/>
    </source>
</evidence>
<dbReference type="GO" id="GO:0016020">
    <property type="term" value="C:membrane"/>
    <property type="evidence" value="ECO:0007669"/>
    <property type="project" value="UniProtKB-SubCell"/>
</dbReference>
<keyword evidence="13" id="KW-1185">Reference proteome</keyword>
<keyword evidence="7" id="KW-0902">Two-component regulatory system</keyword>
<dbReference type="Proteomes" id="UP000315751">
    <property type="component" value="Unassembled WGS sequence"/>
</dbReference>
<gene>
    <name evidence="12" type="ORF">FBZ90_110201</name>
</gene>
<evidence type="ECO:0000256" key="4">
    <source>
        <dbReference type="ARBA" id="ARBA00022553"/>
    </source>
</evidence>
<organism evidence="12 13">
    <name type="scientific">Nitrospirillum amazonense</name>
    <dbReference type="NCBI Taxonomy" id="28077"/>
    <lineage>
        <taxon>Bacteria</taxon>
        <taxon>Pseudomonadati</taxon>
        <taxon>Pseudomonadota</taxon>
        <taxon>Alphaproteobacteria</taxon>
        <taxon>Rhodospirillales</taxon>
        <taxon>Azospirillaceae</taxon>
        <taxon>Nitrospirillum</taxon>
    </lineage>
</organism>
<dbReference type="SMART" id="SM00304">
    <property type="entry name" value="HAMP"/>
    <property type="match status" value="1"/>
</dbReference>
<dbReference type="CDD" id="cd06225">
    <property type="entry name" value="HAMP"/>
    <property type="match status" value="1"/>
</dbReference>
<dbReference type="InterPro" id="IPR011712">
    <property type="entry name" value="Sig_transdc_His_kin_sub3_dim/P"/>
</dbReference>
<dbReference type="RefSeq" id="WP_145734239.1">
    <property type="nucleotide sequence ID" value="NZ_VITR01000010.1"/>
</dbReference>
<accession>A0A560H0B8</accession>
<dbReference type="EC" id="2.7.13.3" evidence="3"/>
<dbReference type="PROSITE" id="PS50885">
    <property type="entry name" value="HAMP"/>
    <property type="match status" value="1"/>
</dbReference>
<dbReference type="InterPro" id="IPR005467">
    <property type="entry name" value="His_kinase_dom"/>
</dbReference>
<dbReference type="PANTHER" id="PTHR24421">
    <property type="entry name" value="NITRATE/NITRITE SENSOR PROTEIN NARX-RELATED"/>
    <property type="match status" value="1"/>
</dbReference>
<evidence type="ECO:0000256" key="6">
    <source>
        <dbReference type="ARBA" id="ARBA00022777"/>
    </source>
</evidence>
<evidence type="ECO:0000259" key="11">
    <source>
        <dbReference type="PROSITE" id="PS50885"/>
    </source>
</evidence>
<dbReference type="AlphaFoldDB" id="A0A560H0B8"/>